<gene>
    <name evidence="2" type="ORF">B2A_06604</name>
</gene>
<protein>
    <submittedName>
        <fullName evidence="2">Extracellular solute-binding protein family 5</fullName>
    </submittedName>
</protein>
<comment type="caution">
    <text evidence="2">The sequence shown here is derived from an EMBL/GenBank/DDBJ whole genome shotgun (WGS) entry which is preliminary data.</text>
</comment>
<sequence length="169" mass="18329">PYLSGYDVYSFASDAAELDAVRSGVVDFGYLSPGELRLTATLERAGYRVKPWRVFYSNMAEFGYTGPDRALVAQLYLRQALQHLVDETLYLSATLHGYGLLDYGAAPDYPGSSYVSPALRHDPYPYSIAAARRLLAAHGWVGAAGGVDRCERPGVASNDCGAGISRNRP</sequence>
<dbReference type="Gene3D" id="3.40.190.10">
    <property type="entry name" value="Periplasmic binding protein-like II"/>
    <property type="match status" value="1"/>
</dbReference>
<reference evidence="2" key="2">
    <citation type="journal article" date="2014" name="ISME J.">
        <title>Microbial stratification in low pH oxic and suboxic macroscopic growths along an acid mine drainage.</title>
        <authorList>
            <person name="Mendez-Garcia C."/>
            <person name="Mesa V."/>
            <person name="Sprenger R.R."/>
            <person name="Richter M."/>
            <person name="Diez M.S."/>
            <person name="Solano J."/>
            <person name="Bargiela R."/>
            <person name="Golyshina O.V."/>
            <person name="Manteca A."/>
            <person name="Ramos J.L."/>
            <person name="Gallego J.R."/>
            <person name="Llorente I."/>
            <person name="Martins Dos Santos V.A."/>
            <person name="Jensen O.N."/>
            <person name="Pelaez A.I."/>
            <person name="Sanchez J."/>
            <person name="Ferrer M."/>
        </authorList>
    </citation>
    <scope>NUCLEOTIDE SEQUENCE</scope>
</reference>
<reference evidence="2" key="1">
    <citation type="submission" date="2013-08" db="EMBL/GenBank/DDBJ databases">
        <authorList>
            <person name="Mendez C."/>
            <person name="Richter M."/>
            <person name="Ferrer M."/>
            <person name="Sanchez J."/>
        </authorList>
    </citation>
    <scope>NUCLEOTIDE SEQUENCE</scope>
</reference>
<feature type="domain" description="Solute-binding protein family 5" evidence="1">
    <location>
        <begin position="8"/>
        <end position="148"/>
    </location>
</feature>
<dbReference type="InterPro" id="IPR000914">
    <property type="entry name" value="SBP_5_dom"/>
</dbReference>
<proteinExistence type="predicted"/>
<dbReference type="SUPFAM" id="SSF53850">
    <property type="entry name" value="Periplasmic binding protein-like II"/>
    <property type="match status" value="1"/>
</dbReference>
<feature type="non-terminal residue" evidence="2">
    <location>
        <position position="169"/>
    </location>
</feature>
<evidence type="ECO:0000259" key="1">
    <source>
        <dbReference type="Pfam" id="PF00496"/>
    </source>
</evidence>
<accession>T1A5V1</accession>
<evidence type="ECO:0000313" key="2">
    <source>
        <dbReference type="EMBL" id="EQD52278.1"/>
    </source>
</evidence>
<feature type="non-terminal residue" evidence="2">
    <location>
        <position position="1"/>
    </location>
</feature>
<organism evidence="2">
    <name type="scientific">mine drainage metagenome</name>
    <dbReference type="NCBI Taxonomy" id="410659"/>
    <lineage>
        <taxon>unclassified sequences</taxon>
        <taxon>metagenomes</taxon>
        <taxon>ecological metagenomes</taxon>
    </lineage>
</organism>
<dbReference type="Gene3D" id="3.10.105.10">
    <property type="entry name" value="Dipeptide-binding Protein, Domain 3"/>
    <property type="match status" value="1"/>
</dbReference>
<dbReference type="EMBL" id="AUZZ01004685">
    <property type="protein sequence ID" value="EQD52278.1"/>
    <property type="molecule type" value="Genomic_DNA"/>
</dbReference>
<dbReference type="AlphaFoldDB" id="T1A5V1"/>
<dbReference type="Pfam" id="PF00496">
    <property type="entry name" value="SBP_bac_5"/>
    <property type="match status" value="1"/>
</dbReference>
<name>T1A5V1_9ZZZZ</name>